<feature type="region of interest" description="Disordered" evidence="9">
    <location>
        <begin position="585"/>
        <end position="630"/>
    </location>
</feature>
<dbReference type="GO" id="GO:0000126">
    <property type="term" value="C:transcription factor TFIIIB complex"/>
    <property type="evidence" value="ECO:0007669"/>
    <property type="project" value="TreeGrafter"/>
</dbReference>
<dbReference type="InterPro" id="IPR013150">
    <property type="entry name" value="TFIIB_cyclin"/>
</dbReference>
<feature type="compositionally biased region" description="Basic and acidic residues" evidence="9">
    <location>
        <begin position="539"/>
        <end position="548"/>
    </location>
</feature>
<dbReference type="GO" id="GO:0017025">
    <property type="term" value="F:TBP-class protein binding"/>
    <property type="evidence" value="ECO:0007669"/>
    <property type="project" value="InterPro"/>
</dbReference>
<evidence type="ECO:0000256" key="4">
    <source>
        <dbReference type="ARBA" id="ARBA00022771"/>
    </source>
</evidence>
<dbReference type="GO" id="GO:0008270">
    <property type="term" value="F:zinc ion binding"/>
    <property type="evidence" value="ECO:0007669"/>
    <property type="project" value="UniProtKB-KW"/>
</dbReference>
<feature type="region of interest" description="Disordered" evidence="9">
    <location>
        <begin position="365"/>
        <end position="385"/>
    </location>
</feature>
<dbReference type="AlphaFoldDB" id="A0A7J8ZV53"/>
<dbReference type="Proteomes" id="UP000593574">
    <property type="component" value="Unassembled WGS sequence"/>
</dbReference>
<evidence type="ECO:0000259" key="11">
    <source>
        <dbReference type="Pfam" id="PF07741"/>
    </source>
</evidence>
<dbReference type="Gene3D" id="1.10.472.10">
    <property type="entry name" value="Cyclin-like"/>
    <property type="match status" value="1"/>
</dbReference>
<evidence type="ECO:0000313" key="13">
    <source>
        <dbReference type="Proteomes" id="UP000593574"/>
    </source>
</evidence>
<evidence type="ECO:0000313" key="12">
    <source>
        <dbReference type="EMBL" id="MBA0715560.1"/>
    </source>
</evidence>
<dbReference type="GO" id="GO:0001006">
    <property type="term" value="F:RNA polymerase III type 3 promoter sequence-specific DNA binding"/>
    <property type="evidence" value="ECO:0007669"/>
    <property type="project" value="TreeGrafter"/>
</dbReference>
<reference evidence="12 13" key="1">
    <citation type="journal article" date="2019" name="Genome Biol. Evol.">
        <title>Insights into the evolution of the New World diploid cottons (Gossypium, subgenus Houzingenia) based on genome sequencing.</title>
        <authorList>
            <person name="Grover C.E."/>
            <person name="Arick M.A. 2nd"/>
            <person name="Thrash A."/>
            <person name="Conover J.L."/>
            <person name="Sanders W.S."/>
            <person name="Peterson D.G."/>
            <person name="Frelichowski J.E."/>
            <person name="Scheffler J.A."/>
            <person name="Scheffler B.E."/>
            <person name="Wendel J.F."/>
        </authorList>
    </citation>
    <scope>NUCLEOTIDE SEQUENCE [LARGE SCALE GENOMIC DNA]</scope>
    <source>
        <strain evidence="12">4</strain>
        <tissue evidence="12">Leaf</tissue>
    </source>
</reference>
<evidence type="ECO:0000256" key="9">
    <source>
        <dbReference type="SAM" id="MobiDB-lite"/>
    </source>
</evidence>
<dbReference type="GO" id="GO:0000995">
    <property type="term" value="F:RNA polymerase III general transcription initiation factor activity"/>
    <property type="evidence" value="ECO:0007669"/>
    <property type="project" value="TreeGrafter"/>
</dbReference>
<comment type="subcellular location">
    <subcellularLocation>
        <location evidence="1">Nucleus</location>
    </subcellularLocation>
</comment>
<evidence type="ECO:0000256" key="8">
    <source>
        <dbReference type="ARBA" id="ARBA00023242"/>
    </source>
</evidence>
<feature type="compositionally biased region" description="Acidic residues" evidence="9">
    <location>
        <begin position="612"/>
        <end position="624"/>
    </location>
</feature>
<accession>A0A7J8ZV53</accession>
<sequence length="651" mass="72463">MVYCNNCSRNVTGERVDDGLLSCTFCGKVLEDCIFATEPQFVKDSSGKSTLSGNFVKSTQGISDSRQHTIAKALDGIRSLKTGLLIDEYSDDVANVALRFYEVGLERNFTKGRRSELVQAACLYLACRYELGSVYLQLCYVLYLADSKDLPKLIDPSIFIHKFTNALIPEGNDEVVKTARDILASMKRDWMQTGRKPSGLCGAALYISALSHGLKFSKSKIIEVVHICEATLSKRLIEFENTDSGALTMEEFTEKERELRTSSLTEKQPNIGSKETSLDEVLCRHVGRKPFAYGLCNECYEEFMKVSGGIDGGSDPPAFQRAEKERMAKLSIEENNKSISSSMLASGSEIPENSGVLEDATNKAAIGEGDNDKIPGVDDSDDGSDNFSDIDDIEVQNKSAFLYFDIALSIGTSTNKSTSYSTQSTGLKFSFDHCYQANPERLGGCLSYAISTAIVIVSSELLWVDGYLHNEEEKHFKKIIWEEMNREYVEEQAAKEAAAAAKEACMANYDKCPEDLQAAQKLAADVAELVAKSRKERQQKRAAEEKDAGPAQTAAEATRRMLVKKRLSSKINYDALEKLFDDPVTEKPKKQRIESNSDEKEEKAPKIGKEGDLEDEYNDNDDDGYGGIFYGDCEYDNQEYDYEDNYDYDGY</sequence>
<evidence type="ECO:0000256" key="1">
    <source>
        <dbReference type="ARBA" id="ARBA00004123"/>
    </source>
</evidence>
<feature type="region of interest" description="Disordered" evidence="9">
    <location>
        <begin position="535"/>
        <end position="557"/>
    </location>
</feature>
<keyword evidence="5" id="KW-0862">Zinc</keyword>
<dbReference type="GO" id="GO:0070897">
    <property type="term" value="P:transcription preinitiation complex assembly"/>
    <property type="evidence" value="ECO:0007669"/>
    <property type="project" value="InterPro"/>
</dbReference>
<dbReference type="Pfam" id="PF07741">
    <property type="entry name" value="BRF1"/>
    <property type="match status" value="1"/>
</dbReference>
<dbReference type="Gene3D" id="1.20.5.650">
    <property type="entry name" value="Single helix bin"/>
    <property type="match status" value="1"/>
</dbReference>
<feature type="compositionally biased region" description="Basic and acidic residues" evidence="9">
    <location>
        <begin position="585"/>
        <end position="611"/>
    </location>
</feature>
<dbReference type="CDD" id="cd20554">
    <property type="entry name" value="CYCLIN_TFIIIB90_rpt2"/>
    <property type="match status" value="1"/>
</dbReference>
<evidence type="ECO:0000256" key="2">
    <source>
        <dbReference type="ARBA" id="ARBA00010857"/>
    </source>
</evidence>
<dbReference type="EMBL" id="JABEZV010000007">
    <property type="protein sequence ID" value="MBA0715560.1"/>
    <property type="molecule type" value="Genomic_DNA"/>
</dbReference>
<name>A0A7J8ZV53_9ROSI</name>
<evidence type="ECO:0000256" key="5">
    <source>
        <dbReference type="ARBA" id="ARBA00022833"/>
    </source>
</evidence>
<evidence type="ECO:0000256" key="3">
    <source>
        <dbReference type="ARBA" id="ARBA00022723"/>
    </source>
</evidence>
<keyword evidence="4" id="KW-0863">Zinc-finger</keyword>
<keyword evidence="3" id="KW-0479">Metal-binding</keyword>
<feature type="domain" description="Transcription factor TFIIB cyclin-like" evidence="10">
    <location>
        <begin position="70"/>
        <end position="130"/>
    </location>
</feature>
<organism evidence="12 13">
    <name type="scientific">Gossypium laxum</name>
    <dbReference type="NCBI Taxonomy" id="34288"/>
    <lineage>
        <taxon>Eukaryota</taxon>
        <taxon>Viridiplantae</taxon>
        <taxon>Streptophyta</taxon>
        <taxon>Embryophyta</taxon>
        <taxon>Tracheophyta</taxon>
        <taxon>Spermatophyta</taxon>
        <taxon>Magnoliopsida</taxon>
        <taxon>eudicotyledons</taxon>
        <taxon>Gunneridae</taxon>
        <taxon>Pentapetalae</taxon>
        <taxon>rosids</taxon>
        <taxon>malvids</taxon>
        <taxon>Malvales</taxon>
        <taxon>Malvaceae</taxon>
        <taxon>Malvoideae</taxon>
        <taxon>Gossypium</taxon>
    </lineage>
</organism>
<dbReference type="InterPro" id="IPR011665">
    <property type="entry name" value="BRF1_TBP-bd_dom"/>
</dbReference>
<dbReference type="FunFam" id="1.10.472.10:FF:000066">
    <property type="entry name" value="Transcription factor IIIB subunit"/>
    <property type="match status" value="1"/>
</dbReference>
<dbReference type="PANTHER" id="PTHR11618">
    <property type="entry name" value="TRANSCRIPTION INITIATION FACTOR IIB-RELATED"/>
    <property type="match status" value="1"/>
</dbReference>
<keyword evidence="13" id="KW-1185">Reference proteome</keyword>
<evidence type="ECO:0000256" key="6">
    <source>
        <dbReference type="ARBA" id="ARBA00023015"/>
    </source>
</evidence>
<comment type="caution">
    <text evidence="12">The sequence shown here is derived from an EMBL/GenBank/DDBJ whole genome shotgun (WGS) entry which is preliminary data.</text>
</comment>
<evidence type="ECO:0000256" key="7">
    <source>
        <dbReference type="ARBA" id="ARBA00023163"/>
    </source>
</evidence>
<gene>
    <name evidence="12" type="ORF">Golax_014450</name>
</gene>
<dbReference type="SUPFAM" id="SSF47954">
    <property type="entry name" value="Cyclin-like"/>
    <property type="match status" value="2"/>
</dbReference>
<keyword evidence="6" id="KW-0805">Transcription regulation</keyword>
<comment type="similarity">
    <text evidence="2">Belongs to the TFIIB family.</text>
</comment>
<dbReference type="PANTHER" id="PTHR11618:SF4">
    <property type="entry name" value="TRANSCRIPTION FACTOR IIIB 90 KDA SUBUNIT"/>
    <property type="match status" value="1"/>
</dbReference>
<dbReference type="GO" id="GO:0005634">
    <property type="term" value="C:nucleus"/>
    <property type="evidence" value="ECO:0007669"/>
    <property type="project" value="UniProtKB-SubCell"/>
</dbReference>
<proteinExistence type="inferred from homology"/>
<keyword evidence="8" id="KW-0539">Nucleus</keyword>
<protein>
    <submittedName>
        <fullName evidence="12">Uncharacterized protein</fullName>
    </submittedName>
</protein>
<dbReference type="InterPro" id="IPR036915">
    <property type="entry name" value="Cyclin-like_sf"/>
</dbReference>
<evidence type="ECO:0000259" key="10">
    <source>
        <dbReference type="Pfam" id="PF00382"/>
    </source>
</evidence>
<dbReference type="GO" id="GO:0097550">
    <property type="term" value="C:transcription preinitiation complex"/>
    <property type="evidence" value="ECO:0007669"/>
    <property type="project" value="TreeGrafter"/>
</dbReference>
<keyword evidence="7" id="KW-0804">Transcription</keyword>
<dbReference type="Pfam" id="PF00382">
    <property type="entry name" value="TFIIB"/>
    <property type="match status" value="2"/>
</dbReference>
<feature type="domain" description="Transcription factor TFIIB cyclin-like" evidence="10">
    <location>
        <begin position="152"/>
        <end position="241"/>
    </location>
</feature>
<dbReference type="Gene3D" id="1.10.472.170">
    <property type="match status" value="1"/>
</dbReference>
<feature type="domain" description="Brf1 TBP-binding" evidence="11">
    <location>
        <begin position="464"/>
        <end position="581"/>
    </location>
</feature>
<dbReference type="InterPro" id="IPR000812">
    <property type="entry name" value="TFIIB"/>
</dbReference>